<dbReference type="EMBL" id="DS566051">
    <property type="status" value="NOT_ANNOTATED_CDS"/>
    <property type="molecule type" value="Genomic_DNA"/>
</dbReference>
<dbReference type="Gene3D" id="1.25.10.10">
    <property type="entry name" value="Leucine-rich Repeat Variant"/>
    <property type="match status" value="6"/>
</dbReference>
<accession>H3HD56</accession>
<reference evidence="6" key="2">
    <citation type="submission" date="2015-06" db="UniProtKB">
        <authorList>
            <consortium name="EnsemblProtists"/>
        </authorList>
    </citation>
    <scope>IDENTIFICATION</scope>
    <source>
        <strain evidence="6">Pr102</strain>
    </source>
</reference>
<dbReference type="InParanoid" id="H3HD56"/>
<dbReference type="GO" id="GO:0051010">
    <property type="term" value="F:microtubule plus-end binding"/>
    <property type="evidence" value="ECO:0007669"/>
    <property type="project" value="InterPro"/>
</dbReference>
<sequence length="1672" mass="182367">MAEKCLRNASCTCSMCAGFDVASLMSISKSISSNIQYEDEDGAGGQQEAPPAPKFGGVANSPIPAPRKALVSSSPPLPAARSQPQATEDVLMDVKVEGVAISGAAPVVKTPAAEKEVVNGGLGESVSIDEVLPKLTDKNWKVRKEAFEELKTVFEQPGATTERARPAMGLFTKMCEDSNASAMEAGIAAVLAYTLNVQPFEKEIVCGVMARVTDKGFSARPGIVKLCEELVDAFIAADAAEETVIALLEGTSNRKPKVPPACLTCTLEALKAYGPRVVPLQAIKSALPKLMEGAVKVRQISMDIMVEIHRWTGPALVQDVVANLRSAQQTEFEGQVKDVVPGQAAPTKFLPKTEFKTKLALPKWSEKVEALKIVLEVIGPVPKLANGDYYELVSTLKALTNDSNVNIVAKSIELFGALADGLHLLRKLSDKKSVILSATNKTLDMFLQHAMPIDMMMDDLKLACDASKNKAPPARVQTMAFVARAVENRYVDVNDKALIVAFGLMFMKGVNDTDPKVREAGQKSYIVLLTATDQTVGWLQSQMDEIARKNPRAFKTIQRASGGGSAEFTPMAISVTAEEAEGVIADLQIENWGPIQEGFASSKWMERKEAIEGLEEFSKAQSSMMSMRIIEAFTMYLSSQVKDFKDSNINVLKSSFQAVGTFAKTAASKFPRGVVCLLVPRACDKIGDRKANEAVTNMIMQFCEATSPSYTTGYCVKDFGISICNPRALIDFAKGPLGLESSNPKVRSAAISLLSTMYSQLGPALLPILNLESWKPALAAAVESEFKKVGFDPTKAMASVKRQVKDQDEASAAADPGALFGRVDVSSQITKELLGDMKNESDKVAWKKRAEAMDTVQSICESAGCAIEFTRPVQEVLRGLKARLNDSNANLKVKATNVIAIVATSVGPDIAKMSKILGASLIAGVADNKKTIQAASIQTLHKWGLANTVGRAELLGWASEHLQNSEKLDLNCLVAPTVQCMMDKSSEAREKAQLLLVEVMKSVGKDMVFTTGCRDIKPAAMRALKPLLQKPPAAPFASGHSSASSGIARGGIRRRATASEMIEKDAAPLLKMSSNKPARIAKGQYNKWIFEVTSVSEMNSRKGEVEAEWKPFLSPEFHAKLFAPSLEKGMLAAMDDLRLCVLHQADEVVSSLDLIFKWCSLRIVDNNVQALAKLLEVLIKLFEMLKDTGYQLDDVEAAIILPYLLQESVEYIVSIHGYHVIGRKCIKDVGKYVVAHEKELRESAINTLVAVYVRTEGGNPDKFFRLAGITTQQGIDLLNARLKHLPASSLPNGNTALAEQEIAPEQEMLQQQQQPIPKHGVKPYDDDIDMNAPNEEIADEGLAIETIQRLLLDPIKKLVDTSKQVESVNALKGLYAIISRPSDPSEVEFLNSRVNDIIIALCDAIHGAFYAGDTEKRPEMFILAISIATLTAVFKSDVVTNIDRSVVERVLLELCSKIMDDRMVKFSDKANLPDTEISAMSPEDKRYLMVFKSLYKAMRVLTERARPGDVYPSVINLLQRLLHNGVGDYNKNGSLKHLQAQDSLDQLVGRILLKLSNVQANSLHPFEGIDIYGVLMQMQTFFSTLPKADAMLVNIANDYMRQALKIMSDSLMKTRPGDFEESMKAIPPTSQVRDILEDLCHGQSQQQVAAEPTSGFHKNSFGCSVISWQDIR</sequence>
<dbReference type="GO" id="GO:0005813">
    <property type="term" value="C:centrosome"/>
    <property type="evidence" value="ECO:0000318"/>
    <property type="project" value="GO_Central"/>
</dbReference>
<dbReference type="InterPro" id="IPR048491">
    <property type="entry name" value="XMAP215_CLASP_TOG"/>
</dbReference>
<feature type="domain" description="TOG" evidence="5">
    <location>
        <begin position="578"/>
        <end position="797"/>
    </location>
</feature>
<comment type="subcellular location">
    <subcellularLocation>
        <location evidence="1">Cytoplasm</location>
        <location evidence="1">Cytoskeleton</location>
    </subcellularLocation>
</comment>
<dbReference type="InterPro" id="IPR045110">
    <property type="entry name" value="XMAP215"/>
</dbReference>
<keyword evidence="2" id="KW-0963">Cytoplasm</keyword>
<evidence type="ECO:0000313" key="6">
    <source>
        <dbReference type="EnsemblProtists" id="Phyra95856"/>
    </source>
</evidence>
<proteinExistence type="predicted"/>
<dbReference type="InterPro" id="IPR034085">
    <property type="entry name" value="TOG"/>
</dbReference>
<dbReference type="VEuPathDB" id="FungiDB:KRP23_5616"/>
<dbReference type="GO" id="GO:0046785">
    <property type="term" value="P:microtubule polymerization"/>
    <property type="evidence" value="ECO:0000318"/>
    <property type="project" value="GO_Central"/>
</dbReference>
<feature type="domain" description="TOG" evidence="5">
    <location>
        <begin position="818"/>
        <end position="1037"/>
    </location>
</feature>
<dbReference type="GO" id="GO:0061863">
    <property type="term" value="F:microtubule plus end polymerase"/>
    <property type="evidence" value="ECO:0000318"/>
    <property type="project" value="GO_Central"/>
</dbReference>
<evidence type="ECO:0000259" key="5">
    <source>
        <dbReference type="SMART" id="SM01349"/>
    </source>
</evidence>
<dbReference type="GO" id="GO:0000922">
    <property type="term" value="C:spindle pole"/>
    <property type="evidence" value="ECO:0000318"/>
    <property type="project" value="GO_Central"/>
</dbReference>
<reference evidence="7" key="1">
    <citation type="journal article" date="2006" name="Science">
        <title>Phytophthora genome sequences uncover evolutionary origins and mechanisms of pathogenesis.</title>
        <authorList>
            <person name="Tyler B.M."/>
            <person name="Tripathy S."/>
            <person name="Zhang X."/>
            <person name="Dehal P."/>
            <person name="Jiang R.H."/>
            <person name="Aerts A."/>
            <person name="Arredondo F.D."/>
            <person name="Baxter L."/>
            <person name="Bensasson D."/>
            <person name="Beynon J.L."/>
            <person name="Chapman J."/>
            <person name="Damasceno C.M."/>
            <person name="Dorrance A.E."/>
            <person name="Dou D."/>
            <person name="Dickerman A.W."/>
            <person name="Dubchak I.L."/>
            <person name="Garbelotto M."/>
            <person name="Gijzen M."/>
            <person name="Gordon S.G."/>
            <person name="Govers F."/>
            <person name="Grunwald N.J."/>
            <person name="Huang W."/>
            <person name="Ivors K.L."/>
            <person name="Jones R.W."/>
            <person name="Kamoun S."/>
            <person name="Krampis K."/>
            <person name="Lamour K.H."/>
            <person name="Lee M.K."/>
            <person name="McDonald W.H."/>
            <person name="Medina M."/>
            <person name="Meijer H.J."/>
            <person name="Nordberg E.K."/>
            <person name="Maclean D.J."/>
            <person name="Ospina-Giraldo M.D."/>
            <person name="Morris P.F."/>
            <person name="Phuntumart V."/>
            <person name="Putnam N.H."/>
            <person name="Rash S."/>
            <person name="Rose J.K."/>
            <person name="Sakihama Y."/>
            <person name="Salamov A.A."/>
            <person name="Savidor A."/>
            <person name="Scheuring C.F."/>
            <person name="Smith B.M."/>
            <person name="Sobral B.W."/>
            <person name="Terry A."/>
            <person name="Torto-Alalibo T.A."/>
            <person name="Win J."/>
            <person name="Xu Z."/>
            <person name="Zhang H."/>
            <person name="Grigoriev I.V."/>
            <person name="Rokhsar D.S."/>
            <person name="Boore J.L."/>
        </authorList>
    </citation>
    <scope>NUCLEOTIDE SEQUENCE [LARGE SCALE GENOMIC DNA]</scope>
    <source>
        <strain evidence="7">Pr102</strain>
    </source>
</reference>
<dbReference type="HOGENOM" id="CLU_000539_1_0_1"/>
<evidence type="ECO:0000256" key="4">
    <source>
        <dbReference type="SAM" id="MobiDB-lite"/>
    </source>
</evidence>
<dbReference type="GO" id="GO:0007052">
    <property type="term" value="P:mitotic spindle organization"/>
    <property type="evidence" value="ECO:0000318"/>
    <property type="project" value="GO_Central"/>
</dbReference>
<dbReference type="PANTHER" id="PTHR12609">
    <property type="entry name" value="MICROTUBULE ASSOCIATED PROTEIN XMAP215"/>
    <property type="match status" value="1"/>
</dbReference>
<evidence type="ECO:0000256" key="2">
    <source>
        <dbReference type="ARBA" id="ARBA00022490"/>
    </source>
</evidence>
<keyword evidence="3" id="KW-0206">Cytoskeleton</keyword>
<dbReference type="Pfam" id="PF21041">
    <property type="entry name" value="XMAP215_CLASP_TOG"/>
    <property type="match status" value="1"/>
</dbReference>
<dbReference type="EnsemblProtists" id="Phyra95856">
    <property type="protein sequence ID" value="Phyra95856"/>
    <property type="gene ID" value="Phyra95856"/>
</dbReference>
<name>H3HD56_PHYRM</name>
<evidence type="ECO:0000256" key="1">
    <source>
        <dbReference type="ARBA" id="ARBA00004245"/>
    </source>
</evidence>
<dbReference type="SMART" id="SM01349">
    <property type="entry name" value="TOG"/>
    <property type="match status" value="4"/>
</dbReference>
<evidence type="ECO:0000256" key="3">
    <source>
        <dbReference type="ARBA" id="ARBA00023212"/>
    </source>
</evidence>
<organism evidence="6 7">
    <name type="scientific">Phytophthora ramorum</name>
    <name type="common">Sudden oak death agent</name>
    <dbReference type="NCBI Taxonomy" id="164328"/>
    <lineage>
        <taxon>Eukaryota</taxon>
        <taxon>Sar</taxon>
        <taxon>Stramenopiles</taxon>
        <taxon>Oomycota</taxon>
        <taxon>Peronosporomycetes</taxon>
        <taxon>Peronosporales</taxon>
        <taxon>Peronosporaceae</taxon>
        <taxon>Phytophthora</taxon>
    </lineage>
</organism>
<dbReference type="Proteomes" id="UP000005238">
    <property type="component" value="Unassembled WGS sequence"/>
</dbReference>
<dbReference type="GO" id="GO:0051298">
    <property type="term" value="P:centrosome duplication"/>
    <property type="evidence" value="ECO:0000318"/>
    <property type="project" value="GO_Central"/>
</dbReference>
<dbReference type="GO" id="GO:0030951">
    <property type="term" value="P:establishment or maintenance of microtubule cytoskeleton polarity"/>
    <property type="evidence" value="ECO:0000318"/>
    <property type="project" value="GO_Central"/>
</dbReference>
<feature type="region of interest" description="Disordered" evidence="4">
    <location>
        <begin position="37"/>
        <end position="86"/>
    </location>
</feature>
<dbReference type="SUPFAM" id="SSF48371">
    <property type="entry name" value="ARM repeat"/>
    <property type="match status" value="1"/>
</dbReference>
<protein>
    <recommendedName>
        <fullName evidence="5">TOG domain-containing protein</fullName>
    </recommendedName>
</protein>
<dbReference type="STRING" id="164328.H3HD56"/>
<dbReference type="InterPro" id="IPR016024">
    <property type="entry name" value="ARM-type_fold"/>
</dbReference>
<evidence type="ECO:0000313" key="7">
    <source>
        <dbReference type="Proteomes" id="UP000005238"/>
    </source>
</evidence>
<feature type="domain" description="TOG" evidence="5">
    <location>
        <begin position="348"/>
        <end position="556"/>
    </location>
</feature>
<dbReference type="InterPro" id="IPR011989">
    <property type="entry name" value="ARM-like"/>
</dbReference>
<dbReference type="eggNOG" id="KOG1820">
    <property type="taxonomic scope" value="Eukaryota"/>
</dbReference>
<keyword evidence="7" id="KW-1185">Reference proteome</keyword>
<dbReference type="VEuPathDB" id="FungiDB:KRP23_14359"/>
<feature type="domain" description="TOG" evidence="5">
    <location>
        <begin position="121"/>
        <end position="346"/>
    </location>
</feature>
<dbReference type="GO" id="GO:0008017">
    <property type="term" value="F:microtubule binding"/>
    <property type="evidence" value="ECO:0000318"/>
    <property type="project" value="GO_Central"/>
</dbReference>
<dbReference type="GO" id="GO:0000776">
    <property type="term" value="C:kinetochore"/>
    <property type="evidence" value="ECO:0000318"/>
    <property type="project" value="GO_Central"/>
</dbReference>